<gene>
    <name evidence="4" type="ORF">A7P95_07115</name>
</gene>
<keyword evidence="5" id="KW-1185">Reference proteome</keyword>
<dbReference type="EMBL" id="LXSL01000025">
    <property type="protein sequence ID" value="OAM27151.1"/>
    <property type="molecule type" value="Genomic_DNA"/>
</dbReference>
<evidence type="ECO:0000259" key="3">
    <source>
        <dbReference type="Pfam" id="PF08794"/>
    </source>
</evidence>
<feature type="chain" id="PRO_5008396242" description="Factor H binding protein-like C-terminal domain-containing protein" evidence="2">
    <location>
        <begin position="22"/>
        <end position="271"/>
    </location>
</feature>
<reference evidence="5" key="1">
    <citation type="submission" date="2016-05" db="EMBL/GenBank/DDBJ databases">
        <title>Draft genome of Corynebacterium afermentans subsp. afermentans LCDC 88199T.</title>
        <authorList>
            <person name="Bernier A.-M."/>
            <person name="Bernard K."/>
        </authorList>
    </citation>
    <scope>NUCLEOTIDE SEQUENCE [LARGE SCALE GENOMIC DNA]</scope>
    <source>
        <strain evidence="5">NML02-A-017</strain>
    </source>
</reference>
<sequence length="271" mass="28984">MRKHHALYIALAAFTLGGCGAGGGLALALTDPFTPKPGGKRSITVTNDARNGILHTNGQTADTIDINGHTYRNGSSLDIGYNFQNRLSDFTYVLKTDNGTRAFEDGQLGIYKRAYTAVVGASIQHRYDDHGNQLPNQLNEFRIRSIQGDATPVAQLPTSGIINYQGHAFSGLDDRHGNGEPHGRLNYNINFGTQRGSGSITGLRGFGDINLREGNLSSGVGIRGIADSANKGSGHYELNIYGPNGAEIAGKAYNFTDDQKHDIGFAGSRTN</sequence>
<dbReference type="GO" id="GO:0009279">
    <property type="term" value="C:cell outer membrane"/>
    <property type="evidence" value="ECO:0007669"/>
    <property type="project" value="UniProtKB-SubCell"/>
</dbReference>
<dbReference type="Proteomes" id="UP000077885">
    <property type="component" value="Unassembled WGS sequence"/>
</dbReference>
<organism evidence="4 5">
    <name type="scientific">Eikenella longinqua</name>
    <dbReference type="NCBI Taxonomy" id="1795827"/>
    <lineage>
        <taxon>Bacteria</taxon>
        <taxon>Pseudomonadati</taxon>
        <taxon>Pseudomonadota</taxon>
        <taxon>Betaproteobacteria</taxon>
        <taxon>Neisseriales</taxon>
        <taxon>Neisseriaceae</taxon>
        <taxon>Eikenella</taxon>
    </lineage>
</organism>
<feature type="signal peptide" evidence="2">
    <location>
        <begin position="1"/>
        <end position="21"/>
    </location>
</feature>
<evidence type="ECO:0000313" key="4">
    <source>
        <dbReference type="EMBL" id="OAM27151.1"/>
    </source>
</evidence>
<keyword evidence="2" id="KW-0732">Signal</keyword>
<comment type="subcellular location">
    <subcellularLocation>
        <location evidence="1">Cell outer membrane</location>
    </subcellularLocation>
</comment>
<accession>A0A1A9RXI4</accession>
<dbReference type="OrthoDB" id="6688917at2"/>
<dbReference type="PROSITE" id="PS51257">
    <property type="entry name" value="PROKAR_LIPOPROTEIN"/>
    <property type="match status" value="1"/>
</dbReference>
<dbReference type="SUPFAM" id="SSF56925">
    <property type="entry name" value="OMPA-like"/>
    <property type="match status" value="1"/>
</dbReference>
<dbReference type="InterPro" id="IPR014902">
    <property type="entry name" value="FHBP-like_C"/>
</dbReference>
<dbReference type="Gene3D" id="2.60.40.1980">
    <property type="match status" value="1"/>
</dbReference>
<dbReference type="Gene3D" id="2.40.160.90">
    <property type="match status" value="1"/>
</dbReference>
<protein>
    <recommendedName>
        <fullName evidence="3">Factor H binding protein-like C-terminal domain-containing protein</fullName>
    </recommendedName>
</protein>
<dbReference type="Pfam" id="PF08794">
    <property type="entry name" value="FHBP_C"/>
    <property type="match status" value="1"/>
</dbReference>
<comment type="caution">
    <text evidence="4">The sequence shown here is derived from an EMBL/GenBank/DDBJ whole genome shotgun (WGS) entry which is preliminary data.</text>
</comment>
<dbReference type="InterPro" id="IPR011250">
    <property type="entry name" value="OMP/PagP_B-barrel"/>
</dbReference>
<evidence type="ECO:0000313" key="5">
    <source>
        <dbReference type="Proteomes" id="UP000077885"/>
    </source>
</evidence>
<dbReference type="AlphaFoldDB" id="A0A1A9RXI4"/>
<proteinExistence type="predicted"/>
<dbReference type="RefSeq" id="WP_067593231.1">
    <property type="nucleotide sequence ID" value="NZ_LXSL01000025.1"/>
</dbReference>
<evidence type="ECO:0000256" key="2">
    <source>
        <dbReference type="SAM" id="SignalP"/>
    </source>
</evidence>
<evidence type="ECO:0000256" key="1">
    <source>
        <dbReference type="ARBA" id="ARBA00004442"/>
    </source>
</evidence>
<feature type="domain" description="Factor H binding protein-like C-terminal" evidence="3">
    <location>
        <begin position="155"/>
        <end position="252"/>
    </location>
</feature>
<name>A0A1A9RXI4_9NEIS</name>